<dbReference type="OrthoDB" id="7903015at2"/>
<dbReference type="InterPro" id="IPR036661">
    <property type="entry name" value="Luciferase-like_sf"/>
</dbReference>
<evidence type="ECO:0000259" key="3">
    <source>
        <dbReference type="Pfam" id="PF00296"/>
    </source>
</evidence>
<evidence type="ECO:0000313" key="5">
    <source>
        <dbReference type="Proteomes" id="UP000247437"/>
    </source>
</evidence>
<keyword evidence="2" id="KW-0503">Monooxygenase</keyword>
<organism evidence="4 5">
    <name type="scientific">Pseudomonas jessenii</name>
    <dbReference type="NCBI Taxonomy" id="77298"/>
    <lineage>
        <taxon>Bacteria</taxon>
        <taxon>Pseudomonadati</taxon>
        <taxon>Pseudomonadota</taxon>
        <taxon>Gammaproteobacteria</taxon>
        <taxon>Pseudomonadales</taxon>
        <taxon>Pseudomonadaceae</taxon>
        <taxon>Pseudomonas</taxon>
    </lineage>
</organism>
<evidence type="ECO:0000313" key="4">
    <source>
        <dbReference type="EMBL" id="PYY69554.1"/>
    </source>
</evidence>
<dbReference type="GO" id="GO:0016705">
    <property type="term" value="F:oxidoreductase activity, acting on paired donors, with incorporation or reduction of molecular oxygen"/>
    <property type="evidence" value="ECO:0007669"/>
    <property type="project" value="InterPro"/>
</dbReference>
<dbReference type="SUPFAM" id="SSF51679">
    <property type="entry name" value="Bacterial luciferase-like"/>
    <property type="match status" value="1"/>
</dbReference>
<dbReference type="Pfam" id="PF00296">
    <property type="entry name" value="Bac_luciferase"/>
    <property type="match status" value="1"/>
</dbReference>
<dbReference type="Proteomes" id="UP000247437">
    <property type="component" value="Unassembled WGS sequence"/>
</dbReference>
<dbReference type="InterPro" id="IPR011251">
    <property type="entry name" value="Luciferase-like_dom"/>
</dbReference>
<sequence>MRFSAFLVGRSSGPHEDKFVMDSLADHARKAEQLGFDAVFMPDHHFTGYAPMCSDPFMFAAHLAGSLKRIHFGMSVTTVPLHHPVRFAERINLLDQLTEGRLLVGIGSGTTPEEMIGFGVNYKEASALLQENLDIVTKLWEKKIEDEPISFETSHYKGSVVQRIVPGAYQNKVFNRIMPVALRETSMQRAATNGWPAFIPAFTPPVPATTEPFEHLSRYFTRYRDALLAAGHSDEVVKHALSWTTHTYQCVHVAPTDEQAEEELHQILKAYKTSIEREYQFNKRAEKISGVELHPHPDCFSEGWIKTWCLHGSPETVAEELHQHRELGIGNVLMGFTNGPLTEERLRLGNQSMELMASQVMPQLR</sequence>
<protein>
    <submittedName>
        <fullName evidence="4">LLM class flavin-dependent oxidoreductase</fullName>
    </submittedName>
</protein>
<dbReference type="InterPro" id="IPR050766">
    <property type="entry name" value="Bact_Lucif_Oxidored"/>
</dbReference>
<feature type="domain" description="Luciferase-like" evidence="3">
    <location>
        <begin position="1"/>
        <end position="329"/>
    </location>
</feature>
<reference evidence="4 5" key="1">
    <citation type="journal article" date="2018" name="Appl. Microbiol. Biotechnol.">
        <title>Characterization of the caprolactam degradation pathway in Pseudomonas jessenii using mass spectrometry-based proteomics.</title>
        <authorList>
            <person name="Otzen M."/>
            <person name="Palacio C."/>
            <person name="Janssen D.B."/>
        </authorList>
    </citation>
    <scope>NUCLEOTIDE SEQUENCE [LARGE SCALE GENOMIC DNA]</scope>
    <source>
        <strain evidence="4 5">GO3</strain>
    </source>
</reference>
<accession>A0A2W0F460</accession>
<name>A0A2W0F460_PSEJE</name>
<dbReference type="PANTHER" id="PTHR30137">
    <property type="entry name" value="LUCIFERASE-LIKE MONOOXYGENASE"/>
    <property type="match status" value="1"/>
</dbReference>
<keyword evidence="1" id="KW-0560">Oxidoreductase</keyword>
<proteinExistence type="predicted"/>
<dbReference type="AlphaFoldDB" id="A0A2W0F460"/>
<dbReference type="EMBL" id="PDLL01000182">
    <property type="protein sequence ID" value="PYY69554.1"/>
    <property type="molecule type" value="Genomic_DNA"/>
</dbReference>
<dbReference type="RefSeq" id="WP_110660261.1">
    <property type="nucleotide sequence ID" value="NZ_PDLL01000182.1"/>
</dbReference>
<dbReference type="GO" id="GO:0004497">
    <property type="term" value="F:monooxygenase activity"/>
    <property type="evidence" value="ECO:0007669"/>
    <property type="project" value="UniProtKB-KW"/>
</dbReference>
<gene>
    <name evidence="4" type="ORF">CRX42_16000</name>
</gene>
<dbReference type="GO" id="GO:0005829">
    <property type="term" value="C:cytosol"/>
    <property type="evidence" value="ECO:0007669"/>
    <property type="project" value="TreeGrafter"/>
</dbReference>
<evidence type="ECO:0000256" key="2">
    <source>
        <dbReference type="ARBA" id="ARBA00023033"/>
    </source>
</evidence>
<evidence type="ECO:0000256" key="1">
    <source>
        <dbReference type="ARBA" id="ARBA00023002"/>
    </source>
</evidence>
<dbReference type="PANTHER" id="PTHR30137:SF8">
    <property type="entry name" value="BLR5498 PROTEIN"/>
    <property type="match status" value="1"/>
</dbReference>
<dbReference type="Gene3D" id="3.20.20.30">
    <property type="entry name" value="Luciferase-like domain"/>
    <property type="match status" value="1"/>
</dbReference>
<comment type="caution">
    <text evidence="4">The sequence shown here is derived from an EMBL/GenBank/DDBJ whole genome shotgun (WGS) entry which is preliminary data.</text>
</comment>